<feature type="transmembrane region" description="Helical" evidence="2">
    <location>
        <begin position="24"/>
        <end position="42"/>
    </location>
</feature>
<dbReference type="AlphaFoldDB" id="A0A250JWU1"/>
<evidence type="ECO:0000256" key="2">
    <source>
        <dbReference type="SAM" id="Phobius"/>
    </source>
</evidence>
<keyword evidence="2" id="KW-1133">Transmembrane helix</keyword>
<proteinExistence type="predicted"/>
<evidence type="ECO:0008006" key="5">
    <source>
        <dbReference type="Google" id="ProtNLM"/>
    </source>
</evidence>
<feature type="region of interest" description="Disordered" evidence="1">
    <location>
        <begin position="1"/>
        <end position="21"/>
    </location>
</feature>
<protein>
    <recommendedName>
        <fullName evidence="5">DUF3014 domain-containing protein</fullName>
    </recommendedName>
</protein>
<dbReference type="Pfam" id="PF11219">
    <property type="entry name" value="DUF3014"/>
    <property type="match status" value="1"/>
</dbReference>
<organism evidence="3 4">
    <name type="scientific">Corallococcus macrosporus DSM 14697</name>
    <dbReference type="NCBI Taxonomy" id="1189310"/>
    <lineage>
        <taxon>Bacteria</taxon>
        <taxon>Pseudomonadati</taxon>
        <taxon>Myxococcota</taxon>
        <taxon>Myxococcia</taxon>
        <taxon>Myxococcales</taxon>
        <taxon>Cystobacterineae</taxon>
        <taxon>Myxococcaceae</taxon>
        <taxon>Corallococcus</taxon>
    </lineage>
</organism>
<dbReference type="EMBL" id="CP022203">
    <property type="protein sequence ID" value="ATB48090.1"/>
    <property type="molecule type" value="Genomic_DNA"/>
</dbReference>
<accession>A0A250JWU1</accession>
<keyword evidence="2" id="KW-0812">Transmembrane</keyword>
<dbReference type="Proteomes" id="UP000217343">
    <property type="component" value="Chromosome"/>
</dbReference>
<feature type="compositionally biased region" description="Low complexity" evidence="1">
    <location>
        <begin position="57"/>
        <end position="76"/>
    </location>
</feature>
<evidence type="ECO:0000313" key="3">
    <source>
        <dbReference type="EMBL" id="ATB48090.1"/>
    </source>
</evidence>
<dbReference type="InterPro" id="IPR021382">
    <property type="entry name" value="DUF3014"/>
</dbReference>
<evidence type="ECO:0000313" key="4">
    <source>
        <dbReference type="Proteomes" id="UP000217343"/>
    </source>
</evidence>
<keyword evidence="4" id="KW-1185">Reference proteome</keyword>
<sequence length="272" mass="28772">MNDPTNPTPAEVAETPSSSKSKTLAVVLGLAGLALVASYFGLQRQATIPEEPPTTPTVPTEAAGATAAAPPVAAETSLPERDGEVRDLASRLSPDPELARWMNEKDLIRRFTGAVTSIAEGLSPRPMLGFLAPPGAFQVTQVDGTTVIDPASYTRYDAVARVIESIDAHSAASVFRELKPLIDQANAEIAPPGQTFNSSLSAAIQHLLKVPAQEGPVEVVPEGALYAYAAPELEDLSPAQKHLLRMGPENMKRIQAKLKELKTSLGLPVADR</sequence>
<dbReference type="OrthoDB" id="5502479at2"/>
<feature type="region of interest" description="Disordered" evidence="1">
    <location>
        <begin position="48"/>
        <end position="82"/>
    </location>
</feature>
<dbReference type="KEGG" id="mmas:MYMAC_003716"/>
<keyword evidence="2" id="KW-0472">Membrane</keyword>
<name>A0A250JWU1_9BACT</name>
<gene>
    <name evidence="3" type="ORF">MYMAC_003716</name>
</gene>
<reference evidence="3 4" key="1">
    <citation type="submission" date="2017-06" db="EMBL/GenBank/DDBJ databases">
        <title>Sequencing and comparative analysis of myxobacterial genomes.</title>
        <authorList>
            <person name="Rupp O."/>
            <person name="Goesmann A."/>
            <person name="Sogaard-Andersen L."/>
        </authorList>
    </citation>
    <scope>NUCLEOTIDE SEQUENCE [LARGE SCALE GENOMIC DNA]</scope>
    <source>
        <strain evidence="3 4">DSM 14697</strain>
    </source>
</reference>
<dbReference type="RefSeq" id="WP_095959056.1">
    <property type="nucleotide sequence ID" value="NZ_CP022203.1"/>
</dbReference>
<evidence type="ECO:0000256" key="1">
    <source>
        <dbReference type="SAM" id="MobiDB-lite"/>
    </source>
</evidence>